<dbReference type="Proteomes" id="UP000054921">
    <property type="component" value="Unassembled WGS sequence"/>
</dbReference>
<dbReference type="AlphaFoldDB" id="A0A0W0SA55"/>
<sequence length="56" mass="6504">MEGVISSHLLSIGGSPKPLFLKLLWRLTENQEKSIRLQINHILHKKVSCNENFELY</sequence>
<reference evidence="2 4" key="2">
    <citation type="submission" date="2018-12" db="EMBL/GenBank/DDBJ databases">
        <authorList>
            <consortium name="Pathogen Informatics"/>
        </authorList>
    </citation>
    <scope>NUCLEOTIDE SEQUENCE [LARGE SCALE GENOMIC DNA]</scope>
    <source>
        <strain evidence="2 4">NCTC11976</strain>
    </source>
</reference>
<dbReference type="Proteomes" id="UP000277577">
    <property type="component" value="Chromosome"/>
</dbReference>
<dbReference type="EMBL" id="LR134173">
    <property type="protein sequence ID" value="VEB39234.1"/>
    <property type="molecule type" value="Genomic_DNA"/>
</dbReference>
<organism evidence="1 3">
    <name type="scientific">Legionella cherrii</name>
    <dbReference type="NCBI Taxonomy" id="28084"/>
    <lineage>
        <taxon>Bacteria</taxon>
        <taxon>Pseudomonadati</taxon>
        <taxon>Pseudomonadota</taxon>
        <taxon>Gammaproteobacteria</taxon>
        <taxon>Legionellales</taxon>
        <taxon>Legionellaceae</taxon>
        <taxon>Legionella</taxon>
    </lineage>
</organism>
<proteinExistence type="predicted"/>
<evidence type="ECO:0000313" key="1">
    <source>
        <dbReference type="EMBL" id="KTC80476.1"/>
    </source>
</evidence>
<evidence type="ECO:0000313" key="4">
    <source>
        <dbReference type="Proteomes" id="UP000277577"/>
    </source>
</evidence>
<evidence type="ECO:0000313" key="2">
    <source>
        <dbReference type="EMBL" id="VEB39234.1"/>
    </source>
</evidence>
<keyword evidence="4" id="KW-1185">Reference proteome</keyword>
<reference evidence="1 3" key="1">
    <citation type="submission" date="2015-11" db="EMBL/GenBank/DDBJ databases">
        <title>Genomic analysis of 38 Legionella species identifies large and diverse effector repertoires.</title>
        <authorList>
            <person name="Burstein D."/>
            <person name="Amaro F."/>
            <person name="Zusman T."/>
            <person name="Lifshitz Z."/>
            <person name="Cohen O."/>
            <person name="Gilbert J.A."/>
            <person name="Pupko T."/>
            <person name="Shuman H.A."/>
            <person name="Segal G."/>
        </authorList>
    </citation>
    <scope>NUCLEOTIDE SEQUENCE [LARGE SCALE GENOMIC DNA]</scope>
    <source>
        <strain evidence="1 3">ORW</strain>
    </source>
</reference>
<name>A0A0W0SA55_9GAMM</name>
<accession>A0A0W0SA55</accession>
<dbReference type="STRING" id="28084.Lche_2496"/>
<protein>
    <submittedName>
        <fullName evidence="1">Uncharacterized protein</fullName>
    </submittedName>
</protein>
<gene>
    <name evidence="1" type="ORF">Lche_2496</name>
    <name evidence="2" type="ORF">NCTC11976_03142</name>
</gene>
<evidence type="ECO:0000313" key="3">
    <source>
        <dbReference type="Proteomes" id="UP000054921"/>
    </source>
</evidence>
<dbReference type="EMBL" id="LNXW01000013">
    <property type="protein sequence ID" value="KTC80476.1"/>
    <property type="molecule type" value="Genomic_DNA"/>
</dbReference>
<dbReference type="PATRIC" id="fig|28084.5.peg.2697"/>